<dbReference type="Proteomes" id="UP000290289">
    <property type="component" value="Chromosome 17"/>
</dbReference>
<dbReference type="NCBIfam" id="TIGR00756">
    <property type="entry name" value="PPR"/>
    <property type="match status" value="1"/>
</dbReference>
<dbReference type="InterPro" id="IPR002885">
    <property type="entry name" value="PPR_rpt"/>
</dbReference>
<organism evidence="4 5">
    <name type="scientific">Malus domestica</name>
    <name type="common">Apple</name>
    <name type="synonym">Pyrus malus</name>
    <dbReference type="NCBI Taxonomy" id="3750"/>
    <lineage>
        <taxon>Eukaryota</taxon>
        <taxon>Viridiplantae</taxon>
        <taxon>Streptophyta</taxon>
        <taxon>Embryophyta</taxon>
        <taxon>Tracheophyta</taxon>
        <taxon>Spermatophyta</taxon>
        <taxon>Magnoliopsida</taxon>
        <taxon>eudicotyledons</taxon>
        <taxon>Gunneridae</taxon>
        <taxon>Pentapetalae</taxon>
        <taxon>rosids</taxon>
        <taxon>fabids</taxon>
        <taxon>Rosales</taxon>
        <taxon>Rosaceae</taxon>
        <taxon>Amygdaloideae</taxon>
        <taxon>Maleae</taxon>
        <taxon>Malus</taxon>
    </lineage>
</organism>
<dbReference type="PANTHER" id="PTHR47926:SF348">
    <property type="entry name" value="PENTATRICOPEPTIDE REPEAT-CONTAINING PROTEIN"/>
    <property type="match status" value="1"/>
</dbReference>
<evidence type="ECO:0008006" key="6">
    <source>
        <dbReference type="Google" id="ProtNLM"/>
    </source>
</evidence>
<evidence type="ECO:0000313" key="5">
    <source>
        <dbReference type="Proteomes" id="UP000290289"/>
    </source>
</evidence>
<keyword evidence="3" id="KW-0472">Membrane</keyword>
<dbReference type="GO" id="GO:0009451">
    <property type="term" value="P:RNA modification"/>
    <property type="evidence" value="ECO:0007669"/>
    <property type="project" value="InterPro"/>
</dbReference>
<evidence type="ECO:0000256" key="1">
    <source>
        <dbReference type="ARBA" id="ARBA00022737"/>
    </source>
</evidence>
<gene>
    <name evidence="4" type="ORF">DVH24_030717</name>
</gene>
<feature type="transmembrane region" description="Helical" evidence="3">
    <location>
        <begin position="12"/>
        <end position="36"/>
    </location>
</feature>
<keyword evidence="5" id="KW-1185">Reference proteome</keyword>
<sequence length="259" mass="28492">MERKWGFGCEFWRLILGLSLVYVAMCGFYMMVLGALKPILSPEMKEMQGLVPGSNSGAKVRAMRFLDPNNLVPTTPNKKKKKELGKLCDARKVFEEMSEPCVVAWNAMIDGFGKNGDMGSAGLLFESMLERDVVSWTSVISGFGRNRCGCCAGIEMGCEFDQGNERGDIVLADVSALDLKGDTNGWKSWALVVVQIVVTATFLVLLMLYNAAANTVLYMYCRAVNGELAMEIAEGFAREYASLPFDNEKVLHVVLIAHA</sequence>
<comment type="caution">
    <text evidence="4">The sequence shown here is derived from an EMBL/GenBank/DDBJ whole genome shotgun (WGS) entry which is preliminary data.</text>
</comment>
<evidence type="ECO:0000256" key="2">
    <source>
        <dbReference type="PROSITE-ProRule" id="PRU00708"/>
    </source>
</evidence>
<feature type="transmembrane region" description="Helical" evidence="3">
    <location>
        <begin position="189"/>
        <end position="209"/>
    </location>
</feature>
<dbReference type="Pfam" id="PF01535">
    <property type="entry name" value="PPR"/>
    <property type="match status" value="2"/>
</dbReference>
<dbReference type="Gene3D" id="1.25.40.10">
    <property type="entry name" value="Tetratricopeptide repeat domain"/>
    <property type="match status" value="1"/>
</dbReference>
<keyword evidence="3" id="KW-1133">Transmembrane helix</keyword>
<name>A0A498HDN2_MALDO</name>
<reference evidence="4 5" key="1">
    <citation type="submission" date="2018-10" db="EMBL/GenBank/DDBJ databases">
        <title>A high-quality apple genome assembly.</title>
        <authorList>
            <person name="Hu J."/>
        </authorList>
    </citation>
    <scope>NUCLEOTIDE SEQUENCE [LARGE SCALE GENOMIC DNA]</scope>
    <source>
        <strain evidence="5">cv. HFTH1</strain>
        <tissue evidence="4">Young leaf</tissue>
    </source>
</reference>
<dbReference type="InterPro" id="IPR011990">
    <property type="entry name" value="TPR-like_helical_dom_sf"/>
</dbReference>
<dbReference type="InterPro" id="IPR046960">
    <property type="entry name" value="PPR_At4g14850-like_plant"/>
</dbReference>
<protein>
    <recommendedName>
        <fullName evidence="6">Pentatricopeptide repeat-containing protein</fullName>
    </recommendedName>
</protein>
<keyword evidence="1" id="KW-0677">Repeat</keyword>
<dbReference type="EMBL" id="RDQH01000343">
    <property type="protein sequence ID" value="RXH68384.1"/>
    <property type="molecule type" value="Genomic_DNA"/>
</dbReference>
<evidence type="ECO:0000313" key="4">
    <source>
        <dbReference type="EMBL" id="RXH68384.1"/>
    </source>
</evidence>
<evidence type="ECO:0000256" key="3">
    <source>
        <dbReference type="SAM" id="Phobius"/>
    </source>
</evidence>
<feature type="repeat" description="PPR" evidence="2">
    <location>
        <begin position="101"/>
        <end position="135"/>
    </location>
</feature>
<dbReference type="AlphaFoldDB" id="A0A498HDN2"/>
<dbReference type="PANTHER" id="PTHR47926">
    <property type="entry name" value="PENTATRICOPEPTIDE REPEAT-CONTAINING PROTEIN"/>
    <property type="match status" value="1"/>
</dbReference>
<proteinExistence type="predicted"/>
<keyword evidence="3" id="KW-0812">Transmembrane</keyword>
<accession>A0A498HDN2</accession>
<dbReference type="GO" id="GO:0003723">
    <property type="term" value="F:RNA binding"/>
    <property type="evidence" value="ECO:0007669"/>
    <property type="project" value="InterPro"/>
</dbReference>
<dbReference type="PROSITE" id="PS51375">
    <property type="entry name" value="PPR"/>
    <property type="match status" value="1"/>
</dbReference>